<reference evidence="3" key="1">
    <citation type="submission" date="2020-06" db="EMBL/GenBank/DDBJ databases">
        <authorList>
            <consortium name="Plant Systems Biology data submission"/>
        </authorList>
    </citation>
    <scope>NUCLEOTIDE SEQUENCE</scope>
    <source>
        <strain evidence="3">D6</strain>
    </source>
</reference>
<dbReference type="Proteomes" id="UP001153069">
    <property type="component" value="Unassembled WGS sequence"/>
</dbReference>
<dbReference type="AlphaFoldDB" id="A0A9N8HVK8"/>
<dbReference type="PANTHER" id="PTHR46472:SF1">
    <property type="entry name" value="NUCLEOREDOXIN"/>
    <property type="match status" value="1"/>
</dbReference>
<protein>
    <submittedName>
        <fullName evidence="3">Probable nucleoredoxin 1</fullName>
    </submittedName>
</protein>
<dbReference type="GO" id="GO:0004791">
    <property type="term" value="F:thioredoxin-disulfide reductase (NADPH) activity"/>
    <property type="evidence" value="ECO:0007669"/>
    <property type="project" value="TreeGrafter"/>
</dbReference>
<evidence type="ECO:0000313" key="4">
    <source>
        <dbReference type="Proteomes" id="UP001153069"/>
    </source>
</evidence>
<dbReference type="InterPro" id="IPR012336">
    <property type="entry name" value="Thioredoxin-like_fold"/>
</dbReference>
<gene>
    <name evidence="3" type="ORF">SEMRO_1518_G279240.1</name>
</gene>
<dbReference type="InterPro" id="IPR013766">
    <property type="entry name" value="Thioredoxin_domain"/>
</dbReference>
<evidence type="ECO:0000259" key="2">
    <source>
        <dbReference type="PROSITE" id="PS51352"/>
    </source>
</evidence>
<accession>A0A9N8HVK8</accession>
<feature type="transmembrane region" description="Helical" evidence="1">
    <location>
        <begin position="187"/>
        <end position="208"/>
    </location>
</feature>
<name>A0A9N8HVK8_9STRA</name>
<dbReference type="OrthoDB" id="409136at2759"/>
<comment type="caution">
    <text evidence="3">The sequence shown here is derived from an EMBL/GenBank/DDBJ whole genome shotgun (WGS) entry which is preliminary data.</text>
</comment>
<keyword evidence="1" id="KW-0812">Transmembrane</keyword>
<sequence>MSTKKKADTPKTPMEELLGATLLTNAKGARTPTKTALQDKDLVALYFSAKWCPPCRQFSPILKEFYKSCAEKSKLEIVYVSSDKSIPEFQEYYGTMPWLSLAEGVAGADTANIKNVLAKRMQIRGIPTLIVLDVKTGKFVTSGARDDVTGASGNAEQGTAVIEQWKATEAVPIEEADMSAGGGPSGIMAVVFYILKNPIYIFGLLYFWKQFMKYIGKDDAGASAIEDDTPAAPLQHDDSEF</sequence>
<keyword evidence="4" id="KW-1185">Reference proteome</keyword>
<keyword evidence="1" id="KW-1133">Transmembrane helix</keyword>
<evidence type="ECO:0000313" key="3">
    <source>
        <dbReference type="EMBL" id="CAB9524293.1"/>
    </source>
</evidence>
<dbReference type="PROSITE" id="PS51352">
    <property type="entry name" value="THIOREDOXIN_2"/>
    <property type="match status" value="1"/>
</dbReference>
<evidence type="ECO:0000256" key="1">
    <source>
        <dbReference type="SAM" id="Phobius"/>
    </source>
</evidence>
<dbReference type="Gene3D" id="3.40.30.10">
    <property type="entry name" value="Glutaredoxin"/>
    <property type="match status" value="1"/>
</dbReference>
<dbReference type="PANTHER" id="PTHR46472">
    <property type="entry name" value="NUCLEOREDOXIN"/>
    <property type="match status" value="1"/>
</dbReference>
<dbReference type="GO" id="GO:0031397">
    <property type="term" value="P:negative regulation of protein ubiquitination"/>
    <property type="evidence" value="ECO:0007669"/>
    <property type="project" value="TreeGrafter"/>
</dbReference>
<dbReference type="Pfam" id="PF13905">
    <property type="entry name" value="Thioredoxin_8"/>
    <property type="match status" value="1"/>
</dbReference>
<dbReference type="EMBL" id="CAICTM010001516">
    <property type="protein sequence ID" value="CAB9524293.1"/>
    <property type="molecule type" value="Genomic_DNA"/>
</dbReference>
<proteinExistence type="predicted"/>
<dbReference type="InterPro" id="IPR036249">
    <property type="entry name" value="Thioredoxin-like_sf"/>
</dbReference>
<feature type="domain" description="Thioredoxin" evidence="2">
    <location>
        <begin position="11"/>
        <end position="167"/>
    </location>
</feature>
<dbReference type="GO" id="GO:0030178">
    <property type="term" value="P:negative regulation of Wnt signaling pathway"/>
    <property type="evidence" value="ECO:0007669"/>
    <property type="project" value="TreeGrafter"/>
</dbReference>
<keyword evidence="1" id="KW-0472">Membrane</keyword>
<dbReference type="GO" id="GO:0005634">
    <property type="term" value="C:nucleus"/>
    <property type="evidence" value="ECO:0007669"/>
    <property type="project" value="TreeGrafter"/>
</dbReference>
<dbReference type="SUPFAM" id="SSF52833">
    <property type="entry name" value="Thioredoxin-like"/>
    <property type="match status" value="1"/>
</dbReference>
<organism evidence="3 4">
    <name type="scientific">Seminavis robusta</name>
    <dbReference type="NCBI Taxonomy" id="568900"/>
    <lineage>
        <taxon>Eukaryota</taxon>
        <taxon>Sar</taxon>
        <taxon>Stramenopiles</taxon>
        <taxon>Ochrophyta</taxon>
        <taxon>Bacillariophyta</taxon>
        <taxon>Bacillariophyceae</taxon>
        <taxon>Bacillariophycidae</taxon>
        <taxon>Naviculales</taxon>
        <taxon>Naviculaceae</taxon>
        <taxon>Seminavis</taxon>
    </lineage>
</organism>